<keyword evidence="3" id="KW-1185">Reference proteome</keyword>
<dbReference type="AlphaFoldDB" id="A0A8T0PTP7"/>
<proteinExistence type="predicted"/>
<accession>A0A8T0PTP7</accession>
<sequence>MAIGFKVLSLHPSLAKAILSLIARASMVSASRPWGCHCACRPQKFPAASRRTAPITQSLDVCQFVNIVEHI</sequence>
<dbReference type="Proteomes" id="UP000823388">
    <property type="component" value="Chromosome 7N"/>
</dbReference>
<comment type="caution">
    <text evidence="2">The sequence shown here is derived from an EMBL/GenBank/DDBJ whole genome shotgun (WGS) entry which is preliminary data.</text>
</comment>
<evidence type="ECO:0000256" key="1">
    <source>
        <dbReference type="SAM" id="SignalP"/>
    </source>
</evidence>
<keyword evidence="1" id="KW-0732">Signal</keyword>
<organism evidence="2 3">
    <name type="scientific">Panicum virgatum</name>
    <name type="common">Blackwell switchgrass</name>
    <dbReference type="NCBI Taxonomy" id="38727"/>
    <lineage>
        <taxon>Eukaryota</taxon>
        <taxon>Viridiplantae</taxon>
        <taxon>Streptophyta</taxon>
        <taxon>Embryophyta</taxon>
        <taxon>Tracheophyta</taxon>
        <taxon>Spermatophyta</taxon>
        <taxon>Magnoliopsida</taxon>
        <taxon>Liliopsida</taxon>
        <taxon>Poales</taxon>
        <taxon>Poaceae</taxon>
        <taxon>PACMAD clade</taxon>
        <taxon>Panicoideae</taxon>
        <taxon>Panicodae</taxon>
        <taxon>Paniceae</taxon>
        <taxon>Panicinae</taxon>
        <taxon>Panicum</taxon>
        <taxon>Panicum sect. Hiantes</taxon>
    </lineage>
</organism>
<gene>
    <name evidence="2" type="ORF">PVAP13_7NG018717</name>
</gene>
<name>A0A8T0PTP7_PANVG</name>
<reference evidence="2" key="1">
    <citation type="submission" date="2020-05" db="EMBL/GenBank/DDBJ databases">
        <title>WGS assembly of Panicum virgatum.</title>
        <authorList>
            <person name="Lovell J.T."/>
            <person name="Jenkins J."/>
            <person name="Shu S."/>
            <person name="Juenger T.E."/>
            <person name="Schmutz J."/>
        </authorList>
    </citation>
    <scope>NUCLEOTIDE SEQUENCE</scope>
    <source>
        <strain evidence="2">AP13</strain>
    </source>
</reference>
<feature type="chain" id="PRO_5035737647" description="Secreted protein" evidence="1">
    <location>
        <begin position="31"/>
        <end position="71"/>
    </location>
</feature>
<feature type="signal peptide" evidence="1">
    <location>
        <begin position="1"/>
        <end position="30"/>
    </location>
</feature>
<evidence type="ECO:0000313" key="3">
    <source>
        <dbReference type="Proteomes" id="UP000823388"/>
    </source>
</evidence>
<protein>
    <recommendedName>
        <fullName evidence="4">Secreted protein</fullName>
    </recommendedName>
</protein>
<evidence type="ECO:0000313" key="2">
    <source>
        <dbReference type="EMBL" id="KAG2565373.1"/>
    </source>
</evidence>
<evidence type="ECO:0008006" key="4">
    <source>
        <dbReference type="Google" id="ProtNLM"/>
    </source>
</evidence>
<dbReference type="EMBL" id="CM029050">
    <property type="protein sequence ID" value="KAG2565373.1"/>
    <property type="molecule type" value="Genomic_DNA"/>
</dbReference>